<dbReference type="GO" id="GO:0005737">
    <property type="term" value="C:cytoplasm"/>
    <property type="evidence" value="ECO:0007669"/>
    <property type="project" value="TreeGrafter"/>
</dbReference>
<dbReference type="Proteomes" id="UP000037460">
    <property type="component" value="Unassembled WGS sequence"/>
</dbReference>
<organism evidence="2 3">
    <name type="scientific">Chrysochromulina tobinii</name>
    <dbReference type="NCBI Taxonomy" id="1460289"/>
    <lineage>
        <taxon>Eukaryota</taxon>
        <taxon>Haptista</taxon>
        <taxon>Haptophyta</taxon>
        <taxon>Prymnesiophyceae</taxon>
        <taxon>Prymnesiales</taxon>
        <taxon>Chrysochromulinaceae</taxon>
        <taxon>Chrysochromulina</taxon>
    </lineage>
</organism>
<dbReference type="EMBL" id="JWZX01000895">
    <property type="protein sequence ID" value="KOO35376.1"/>
    <property type="molecule type" value="Genomic_DNA"/>
</dbReference>
<dbReference type="GO" id="GO:0005874">
    <property type="term" value="C:microtubule"/>
    <property type="evidence" value="ECO:0007669"/>
    <property type="project" value="TreeGrafter"/>
</dbReference>
<gene>
    <name evidence="2" type="ORF">Ctob_014530</name>
</gene>
<comment type="caution">
    <text evidence="2">The sequence shown here is derived from an EMBL/GenBank/DDBJ whole genome shotgun (WGS) entry which is preliminary data.</text>
</comment>
<dbReference type="GO" id="GO:0008017">
    <property type="term" value="F:microtubule binding"/>
    <property type="evidence" value="ECO:0007669"/>
    <property type="project" value="TreeGrafter"/>
</dbReference>
<name>A0A0M0K944_9EUKA</name>
<dbReference type="SUPFAM" id="SSF52540">
    <property type="entry name" value="P-loop containing nucleoside triphosphate hydrolases"/>
    <property type="match status" value="1"/>
</dbReference>
<accession>A0A0M0K944</accession>
<sequence length="417" mass="46498">MPDAELEQRIKQMCLQYMAPESCIVLNVVSAMVDFSTSGSLQLARQVDPSGERTLLCVTTVDEGEGRGWCVQSAIHELHVRPQHTFLVRNRTQRENESRLSLSTARELELRDLGHPELQRGAAAAGYGLGQRERELRAEIERIGTVPDSLQALCAEMDALYTDDFFGSRQFRTMLRLEADARRGGLGLPNEIVSEVAVGVLRKLLAPLHGLIVGHVRQVSAATEESVVEAVSCYARPHNLHALLEPAAQIAITEGLERALAIGETLLAWENEPHTTSQAYLDIVQQSADAPASAKKFAQGINAKRSKEPATEEHALVELQLKTYAYWHVMKRRLLDYVQLGTHAEVCTATVEWRLRQHLAHAIDECPNLVELMSSDEKRVQQLKERSRDLERLRVASAWIKEVRARVRERGASVGAS</sequence>
<proteinExistence type="predicted"/>
<dbReference type="Gene3D" id="1.20.120.1240">
    <property type="entry name" value="Dynamin, middle domain"/>
    <property type="match status" value="1"/>
</dbReference>
<evidence type="ECO:0000313" key="2">
    <source>
        <dbReference type="EMBL" id="KOO35376.1"/>
    </source>
</evidence>
<dbReference type="Gene3D" id="3.40.50.300">
    <property type="entry name" value="P-loop containing nucleotide triphosphate hydrolases"/>
    <property type="match status" value="1"/>
</dbReference>
<dbReference type="PANTHER" id="PTHR11566">
    <property type="entry name" value="DYNAMIN"/>
    <property type="match status" value="1"/>
</dbReference>
<dbReference type="GO" id="GO:0003924">
    <property type="term" value="F:GTPase activity"/>
    <property type="evidence" value="ECO:0007669"/>
    <property type="project" value="TreeGrafter"/>
</dbReference>
<dbReference type="PANTHER" id="PTHR11566:SF173">
    <property type="entry name" value="DYNAMIN-RELATED PROTEIN 4C"/>
    <property type="match status" value="1"/>
</dbReference>
<dbReference type="OrthoDB" id="415706at2759"/>
<dbReference type="InterPro" id="IPR027417">
    <property type="entry name" value="P-loop_NTPase"/>
</dbReference>
<dbReference type="AlphaFoldDB" id="A0A0M0K944"/>
<dbReference type="InterPro" id="IPR022812">
    <property type="entry name" value="Dynamin"/>
</dbReference>
<reference evidence="3" key="1">
    <citation type="journal article" date="2015" name="PLoS Genet.">
        <title>Genome Sequence and Transcriptome Analyses of Chrysochromulina tobin: Metabolic Tools for Enhanced Algal Fitness in the Prominent Order Prymnesiales (Haptophyceae).</title>
        <authorList>
            <person name="Hovde B.T."/>
            <person name="Deodato C.R."/>
            <person name="Hunsperger H.M."/>
            <person name="Ryken S.A."/>
            <person name="Yost W."/>
            <person name="Jha R.K."/>
            <person name="Patterson J."/>
            <person name="Monnat R.J. Jr."/>
            <person name="Barlow S.B."/>
            <person name="Starkenburg S.R."/>
            <person name="Cattolico R.A."/>
        </authorList>
    </citation>
    <scope>NUCLEOTIDE SEQUENCE</scope>
    <source>
        <strain evidence="3">CCMP291</strain>
    </source>
</reference>
<evidence type="ECO:0000313" key="3">
    <source>
        <dbReference type="Proteomes" id="UP000037460"/>
    </source>
</evidence>
<feature type="domain" description="Dynamin N-terminal" evidence="1">
    <location>
        <begin position="11"/>
        <end position="59"/>
    </location>
</feature>
<keyword evidence="3" id="KW-1185">Reference proteome</keyword>
<dbReference type="Pfam" id="PF00350">
    <property type="entry name" value="Dynamin_N"/>
    <property type="match status" value="1"/>
</dbReference>
<evidence type="ECO:0000259" key="1">
    <source>
        <dbReference type="Pfam" id="PF00350"/>
    </source>
</evidence>
<dbReference type="GO" id="GO:0016020">
    <property type="term" value="C:membrane"/>
    <property type="evidence" value="ECO:0007669"/>
    <property type="project" value="TreeGrafter"/>
</dbReference>
<protein>
    <recommendedName>
        <fullName evidence="1">Dynamin N-terminal domain-containing protein</fullName>
    </recommendedName>
</protein>
<dbReference type="InterPro" id="IPR045063">
    <property type="entry name" value="Dynamin_N"/>
</dbReference>